<evidence type="ECO:0000313" key="4">
    <source>
        <dbReference type="Proteomes" id="UP000308197"/>
    </source>
</evidence>
<dbReference type="Pfam" id="PF20411">
    <property type="entry name" value="DUF6697"/>
    <property type="match status" value="1"/>
</dbReference>
<name>A0A5C3PMU7_9APHY</name>
<dbReference type="InterPro" id="IPR046520">
    <property type="entry name" value="DUF6697"/>
</dbReference>
<protein>
    <recommendedName>
        <fullName evidence="2">DUF6697 domain-containing protein</fullName>
    </recommendedName>
</protein>
<feature type="region of interest" description="Disordered" evidence="1">
    <location>
        <begin position="143"/>
        <end position="170"/>
    </location>
</feature>
<organism evidence="3 4">
    <name type="scientific">Polyporus arcularius HHB13444</name>
    <dbReference type="NCBI Taxonomy" id="1314778"/>
    <lineage>
        <taxon>Eukaryota</taxon>
        <taxon>Fungi</taxon>
        <taxon>Dikarya</taxon>
        <taxon>Basidiomycota</taxon>
        <taxon>Agaricomycotina</taxon>
        <taxon>Agaricomycetes</taxon>
        <taxon>Polyporales</taxon>
        <taxon>Polyporaceae</taxon>
        <taxon>Polyporus</taxon>
    </lineage>
</organism>
<dbReference type="Proteomes" id="UP000308197">
    <property type="component" value="Unassembled WGS sequence"/>
</dbReference>
<feature type="compositionally biased region" description="Acidic residues" evidence="1">
    <location>
        <begin position="161"/>
        <end position="170"/>
    </location>
</feature>
<feature type="compositionally biased region" description="Polar residues" evidence="1">
    <location>
        <begin position="205"/>
        <end position="216"/>
    </location>
</feature>
<proteinExistence type="predicted"/>
<gene>
    <name evidence="3" type="ORF">K466DRAFT_574730</name>
</gene>
<evidence type="ECO:0000313" key="3">
    <source>
        <dbReference type="EMBL" id="TFK89628.1"/>
    </source>
</evidence>
<evidence type="ECO:0000256" key="1">
    <source>
        <dbReference type="SAM" id="MobiDB-lite"/>
    </source>
</evidence>
<dbReference type="InParanoid" id="A0A5C3PMU7"/>
<keyword evidence="4" id="KW-1185">Reference proteome</keyword>
<sequence>MDHNAWSPPGPGQHGYMQVGLGRDRKLFNGEGEYRHVFVGGGKFFLYCGWYHVLRVDPLTKEEWETLPPRVKKTYAETTFNKENTKECTDKQLWSTIKNTDQVLTMYNEGQLRAPLVRLQCLKFDMDFYQELVDANGRYFTNKARPAPPSVAKRRKASDDAMVEDDKEEDIPLAATVVQNKAQDDHPAMALDDCASAAAVPSQELMASSSSEHASMNATVSTAPPAPPPVVSANIAVPLSSPARQASTQPQSSSGLTLRIPGGRPARSHSIAKDTEEESEVRDRPASSALSSLSDDDMYAD</sequence>
<feature type="region of interest" description="Disordered" evidence="1">
    <location>
        <begin position="202"/>
        <end position="301"/>
    </location>
</feature>
<accession>A0A5C3PMU7</accession>
<dbReference type="AlphaFoldDB" id="A0A5C3PMU7"/>
<feature type="compositionally biased region" description="Polar residues" evidence="1">
    <location>
        <begin position="242"/>
        <end position="256"/>
    </location>
</feature>
<dbReference type="EMBL" id="ML211070">
    <property type="protein sequence ID" value="TFK89628.1"/>
    <property type="molecule type" value="Genomic_DNA"/>
</dbReference>
<reference evidence="3 4" key="1">
    <citation type="journal article" date="2019" name="Nat. Ecol. Evol.">
        <title>Megaphylogeny resolves global patterns of mushroom evolution.</title>
        <authorList>
            <person name="Varga T."/>
            <person name="Krizsan K."/>
            <person name="Foldi C."/>
            <person name="Dima B."/>
            <person name="Sanchez-Garcia M."/>
            <person name="Sanchez-Ramirez S."/>
            <person name="Szollosi G.J."/>
            <person name="Szarkandi J.G."/>
            <person name="Papp V."/>
            <person name="Albert L."/>
            <person name="Andreopoulos W."/>
            <person name="Angelini C."/>
            <person name="Antonin V."/>
            <person name="Barry K.W."/>
            <person name="Bougher N.L."/>
            <person name="Buchanan P."/>
            <person name="Buyck B."/>
            <person name="Bense V."/>
            <person name="Catcheside P."/>
            <person name="Chovatia M."/>
            <person name="Cooper J."/>
            <person name="Damon W."/>
            <person name="Desjardin D."/>
            <person name="Finy P."/>
            <person name="Geml J."/>
            <person name="Haridas S."/>
            <person name="Hughes K."/>
            <person name="Justo A."/>
            <person name="Karasinski D."/>
            <person name="Kautmanova I."/>
            <person name="Kiss B."/>
            <person name="Kocsube S."/>
            <person name="Kotiranta H."/>
            <person name="LaButti K.M."/>
            <person name="Lechner B.E."/>
            <person name="Liimatainen K."/>
            <person name="Lipzen A."/>
            <person name="Lukacs Z."/>
            <person name="Mihaltcheva S."/>
            <person name="Morgado L.N."/>
            <person name="Niskanen T."/>
            <person name="Noordeloos M.E."/>
            <person name="Ohm R.A."/>
            <person name="Ortiz-Santana B."/>
            <person name="Ovrebo C."/>
            <person name="Racz N."/>
            <person name="Riley R."/>
            <person name="Savchenko A."/>
            <person name="Shiryaev A."/>
            <person name="Soop K."/>
            <person name="Spirin V."/>
            <person name="Szebenyi C."/>
            <person name="Tomsovsky M."/>
            <person name="Tulloss R.E."/>
            <person name="Uehling J."/>
            <person name="Grigoriev I.V."/>
            <person name="Vagvolgyi C."/>
            <person name="Papp T."/>
            <person name="Martin F.M."/>
            <person name="Miettinen O."/>
            <person name="Hibbett D.S."/>
            <person name="Nagy L.G."/>
        </authorList>
    </citation>
    <scope>NUCLEOTIDE SEQUENCE [LARGE SCALE GENOMIC DNA]</scope>
    <source>
        <strain evidence="3 4">HHB13444</strain>
    </source>
</reference>
<feature type="domain" description="DUF6697" evidence="2">
    <location>
        <begin position="2"/>
        <end position="135"/>
    </location>
</feature>
<evidence type="ECO:0000259" key="2">
    <source>
        <dbReference type="Pfam" id="PF20411"/>
    </source>
</evidence>
<dbReference type="STRING" id="1314778.A0A5C3PMU7"/>